<gene>
    <name evidence="3" type="ORF">EJ04DRAFT_47693</name>
</gene>
<evidence type="ECO:0000313" key="4">
    <source>
        <dbReference type="Proteomes" id="UP000799444"/>
    </source>
</evidence>
<evidence type="ECO:0000256" key="1">
    <source>
        <dbReference type="ARBA" id="ARBA00004123"/>
    </source>
</evidence>
<proteinExistence type="predicted"/>
<dbReference type="Pfam" id="PF11951">
    <property type="entry name" value="Fungal_trans_2"/>
    <property type="match status" value="1"/>
</dbReference>
<dbReference type="Proteomes" id="UP000799444">
    <property type="component" value="Unassembled WGS sequence"/>
</dbReference>
<keyword evidence="4" id="KW-1185">Reference proteome</keyword>
<dbReference type="PANTHER" id="PTHR37534:SF46">
    <property type="entry name" value="ZN(II)2CYS6 TRANSCRIPTION FACTOR (EUROFUNG)"/>
    <property type="match status" value="1"/>
</dbReference>
<sequence>MDADRRLTKALEAANDALQHLSMSPDFACLDCTHIDRLMARVVDLPTEGNQRNSRRNLLVIRQWMVSEGPGVVLLEVLGQLYWRLGELNGKQFEKFKASLQTQQAYLSLIQDPTAVSLVVQRIRHIQRSKSDACQDFLCELSDLTGVKVDSPVQEMDALRATSSSPFTPGSVGSLDSASSQETGFISLIKYVPSSALWGGDVEKLLVDFYMNGICPGRTPMATSNTYFSFLRIAESCESTRYALLSLSAAYIREYFPAEKERFHQAELCYSTKAFQALARQISNGESYDAALATSMLLMHHDAISGSDETSLCWSCHANVFDSIPTEYVNHHTDAALFIRTQLALARTAQTSQKLQSTQMHSLETNSWFESVPSVEAQRVCSIVGLSPQLVFLISSVTSLATDAQGPMNSHKNMYAQMLEQQLQNIRQWTPEVQGDALEVVLATAEAFRLAALIYLRCRIYGFTRFDPAVMELNDALFNVLLSIPVKGNLFTAIYPVWPLFVAAVTMNSDKRDRLYQRVVPIREGDKNTLPAVLSRISGLRVWLANQDLTQQRRDGWWDEMLQPSSSTTALPANRMLCLG</sequence>
<dbReference type="GO" id="GO:0005634">
    <property type="term" value="C:nucleus"/>
    <property type="evidence" value="ECO:0007669"/>
    <property type="project" value="UniProtKB-SubCell"/>
</dbReference>
<accession>A0A9P4UYR4</accession>
<keyword evidence="2" id="KW-0539">Nucleus</keyword>
<reference evidence="3" key="1">
    <citation type="journal article" date="2020" name="Stud. Mycol.">
        <title>101 Dothideomycetes genomes: a test case for predicting lifestyles and emergence of pathogens.</title>
        <authorList>
            <person name="Haridas S."/>
            <person name="Albert R."/>
            <person name="Binder M."/>
            <person name="Bloem J."/>
            <person name="Labutti K."/>
            <person name="Salamov A."/>
            <person name="Andreopoulos B."/>
            <person name="Baker S."/>
            <person name="Barry K."/>
            <person name="Bills G."/>
            <person name="Bluhm B."/>
            <person name="Cannon C."/>
            <person name="Castanera R."/>
            <person name="Culley D."/>
            <person name="Daum C."/>
            <person name="Ezra D."/>
            <person name="Gonzalez J."/>
            <person name="Henrissat B."/>
            <person name="Kuo A."/>
            <person name="Liang C."/>
            <person name="Lipzen A."/>
            <person name="Lutzoni F."/>
            <person name="Magnuson J."/>
            <person name="Mondo S."/>
            <person name="Nolan M."/>
            <person name="Ohm R."/>
            <person name="Pangilinan J."/>
            <person name="Park H.-J."/>
            <person name="Ramirez L."/>
            <person name="Alfaro M."/>
            <person name="Sun H."/>
            <person name="Tritt A."/>
            <person name="Yoshinaga Y."/>
            <person name="Zwiers L.-H."/>
            <person name="Turgeon B."/>
            <person name="Goodwin S."/>
            <person name="Spatafora J."/>
            <person name="Crous P."/>
            <person name="Grigoriev I."/>
        </authorList>
    </citation>
    <scope>NUCLEOTIDE SEQUENCE</scope>
    <source>
        <strain evidence="3">CBS 125425</strain>
    </source>
</reference>
<protein>
    <submittedName>
        <fullName evidence="3">Uncharacterized protein</fullName>
    </submittedName>
</protein>
<dbReference type="InterPro" id="IPR021858">
    <property type="entry name" value="Fun_TF"/>
</dbReference>
<dbReference type="EMBL" id="ML996220">
    <property type="protein sequence ID" value="KAF2730336.1"/>
    <property type="molecule type" value="Genomic_DNA"/>
</dbReference>
<organism evidence="3 4">
    <name type="scientific">Polyplosphaeria fusca</name>
    <dbReference type="NCBI Taxonomy" id="682080"/>
    <lineage>
        <taxon>Eukaryota</taxon>
        <taxon>Fungi</taxon>
        <taxon>Dikarya</taxon>
        <taxon>Ascomycota</taxon>
        <taxon>Pezizomycotina</taxon>
        <taxon>Dothideomycetes</taxon>
        <taxon>Pleosporomycetidae</taxon>
        <taxon>Pleosporales</taxon>
        <taxon>Tetraplosphaeriaceae</taxon>
        <taxon>Polyplosphaeria</taxon>
    </lineage>
</organism>
<dbReference type="OrthoDB" id="3597252at2759"/>
<evidence type="ECO:0000256" key="2">
    <source>
        <dbReference type="ARBA" id="ARBA00023242"/>
    </source>
</evidence>
<comment type="subcellular location">
    <subcellularLocation>
        <location evidence="1">Nucleus</location>
    </subcellularLocation>
</comment>
<evidence type="ECO:0000313" key="3">
    <source>
        <dbReference type="EMBL" id="KAF2730336.1"/>
    </source>
</evidence>
<dbReference type="PANTHER" id="PTHR37534">
    <property type="entry name" value="TRANSCRIPTIONAL ACTIVATOR PROTEIN UGA3"/>
    <property type="match status" value="1"/>
</dbReference>
<name>A0A9P4UYR4_9PLEO</name>
<comment type="caution">
    <text evidence="3">The sequence shown here is derived from an EMBL/GenBank/DDBJ whole genome shotgun (WGS) entry which is preliminary data.</text>
</comment>
<dbReference type="AlphaFoldDB" id="A0A9P4UYR4"/>